<feature type="domain" description="Response regulatory" evidence="4">
    <location>
        <begin position="3"/>
        <end position="117"/>
    </location>
</feature>
<dbReference type="Pfam" id="PF00072">
    <property type="entry name" value="Response_reg"/>
    <property type="match status" value="1"/>
</dbReference>
<dbReference type="SUPFAM" id="SSF52172">
    <property type="entry name" value="CheY-like"/>
    <property type="match status" value="1"/>
</dbReference>
<dbReference type="PROSITE" id="PS50110">
    <property type="entry name" value="RESPONSE_REGULATORY"/>
    <property type="match status" value="1"/>
</dbReference>
<dbReference type="EMBL" id="RAYQ01000012">
    <property type="protein sequence ID" value="RKI90842.1"/>
    <property type="molecule type" value="Genomic_DNA"/>
</dbReference>
<dbReference type="Proteomes" id="UP000280696">
    <property type="component" value="Unassembled WGS sequence"/>
</dbReference>
<dbReference type="InterPro" id="IPR046947">
    <property type="entry name" value="LytR-like"/>
</dbReference>
<dbReference type="InterPro" id="IPR001789">
    <property type="entry name" value="Sig_transdc_resp-reg_receiver"/>
</dbReference>
<dbReference type="Gene3D" id="2.40.50.1020">
    <property type="entry name" value="LytTr DNA-binding domain"/>
    <property type="match status" value="1"/>
</dbReference>
<sequence>MIKVMVIDDEPEIRKLLHKMVEKQPDYQVVSECGDFSGAVVEFTRYKPDVVFMDIDLKGESGLECAKVLTELNPRLKVIFATAHSEYMANAFEIYAFDYLVKPFNMERVVKTLSRIRSSVEGYYPADGNLADKVTRPERHRDKLFIKGKEQACLLGLNEIILVERSEGCTNIVTGSEQYKTSISLGEIEEKLGQETFMRCHKSYIINISKITRIEPYGRWTYVVKFKDTDMTALMTAQKYEEIKQMFA</sequence>
<dbReference type="GO" id="GO:0003677">
    <property type="term" value="F:DNA binding"/>
    <property type="evidence" value="ECO:0007669"/>
    <property type="project" value="UniProtKB-KW"/>
</dbReference>
<dbReference type="GO" id="GO:0000156">
    <property type="term" value="F:phosphorelay response regulator activity"/>
    <property type="evidence" value="ECO:0007669"/>
    <property type="project" value="InterPro"/>
</dbReference>
<evidence type="ECO:0000259" key="4">
    <source>
        <dbReference type="PROSITE" id="PS50110"/>
    </source>
</evidence>
<evidence type="ECO:0000256" key="3">
    <source>
        <dbReference type="PROSITE-ProRule" id="PRU00169"/>
    </source>
</evidence>
<keyword evidence="6" id="KW-0238">DNA-binding</keyword>
<dbReference type="PANTHER" id="PTHR37299">
    <property type="entry name" value="TRANSCRIPTIONAL REGULATOR-RELATED"/>
    <property type="match status" value="1"/>
</dbReference>
<evidence type="ECO:0000256" key="1">
    <source>
        <dbReference type="ARBA" id="ARBA00018672"/>
    </source>
</evidence>
<dbReference type="Pfam" id="PF04397">
    <property type="entry name" value="LytTR"/>
    <property type="match status" value="1"/>
</dbReference>
<evidence type="ECO:0000256" key="2">
    <source>
        <dbReference type="ARBA" id="ARBA00024867"/>
    </source>
</evidence>
<dbReference type="OrthoDB" id="9809318at2"/>
<evidence type="ECO:0000313" key="7">
    <source>
        <dbReference type="Proteomes" id="UP000280696"/>
    </source>
</evidence>
<dbReference type="InterPro" id="IPR007492">
    <property type="entry name" value="LytTR_DNA-bd_dom"/>
</dbReference>
<dbReference type="Gene3D" id="3.40.50.2300">
    <property type="match status" value="1"/>
</dbReference>
<dbReference type="SMART" id="SM00850">
    <property type="entry name" value="LytTR"/>
    <property type="match status" value="1"/>
</dbReference>
<dbReference type="RefSeq" id="WP_120470064.1">
    <property type="nucleotide sequence ID" value="NZ_RAYQ01000012.1"/>
</dbReference>
<name>A0A3A9AH86_9FIRM</name>
<dbReference type="PROSITE" id="PS50930">
    <property type="entry name" value="HTH_LYTTR"/>
    <property type="match status" value="1"/>
</dbReference>
<accession>A0A3A9AH86</accession>
<dbReference type="PANTHER" id="PTHR37299:SF1">
    <property type="entry name" value="STAGE 0 SPORULATION PROTEIN A HOMOLOG"/>
    <property type="match status" value="1"/>
</dbReference>
<evidence type="ECO:0000259" key="5">
    <source>
        <dbReference type="PROSITE" id="PS50930"/>
    </source>
</evidence>
<protein>
    <recommendedName>
        <fullName evidence="1">Stage 0 sporulation protein A homolog</fullName>
    </recommendedName>
</protein>
<reference evidence="6 7" key="1">
    <citation type="submission" date="2018-09" db="EMBL/GenBank/DDBJ databases">
        <title>Murine metabolic-syndrome-specific gut microbial biobank.</title>
        <authorList>
            <person name="Liu C."/>
        </authorList>
    </citation>
    <scope>NUCLEOTIDE SEQUENCE [LARGE SCALE GENOMIC DNA]</scope>
    <source>
        <strain evidence="6 7">0.1xD8-82</strain>
    </source>
</reference>
<dbReference type="InterPro" id="IPR011006">
    <property type="entry name" value="CheY-like_superfamily"/>
</dbReference>
<dbReference type="SMART" id="SM00448">
    <property type="entry name" value="REC"/>
    <property type="match status" value="1"/>
</dbReference>
<proteinExistence type="predicted"/>
<keyword evidence="3" id="KW-0597">Phosphoprotein</keyword>
<keyword evidence="7" id="KW-1185">Reference proteome</keyword>
<dbReference type="AlphaFoldDB" id="A0A3A9AH86"/>
<gene>
    <name evidence="6" type="ORF">D7V94_12005</name>
</gene>
<comment type="caution">
    <text evidence="6">The sequence shown here is derived from an EMBL/GenBank/DDBJ whole genome shotgun (WGS) entry which is preliminary data.</text>
</comment>
<comment type="function">
    <text evidence="2">May play the central regulatory role in sporulation. It may be an element of the effector pathway responsible for the activation of sporulation genes in response to nutritional stress. Spo0A may act in concert with spo0H (a sigma factor) to control the expression of some genes that are critical to the sporulation process.</text>
</comment>
<feature type="domain" description="HTH LytTR-type" evidence="5">
    <location>
        <begin position="144"/>
        <end position="248"/>
    </location>
</feature>
<organism evidence="6 7">
    <name type="scientific">Parablautia intestinalis</name>
    <dbReference type="NCBI Taxonomy" id="2320100"/>
    <lineage>
        <taxon>Bacteria</taxon>
        <taxon>Bacillati</taxon>
        <taxon>Bacillota</taxon>
        <taxon>Clostridia</taxon>
        <taxon>Lachnospirales</taxon>
        <taxon>Lachnospiraceae</taxon>
        <taxon>Parablautia</taxon>
    </lineage>
</organism>
<feature type="modified residue" description="4-aspartylphosphate" evidence="3">
    <location>
        <position position="54"/>
    </location>
</feature>
<evidence type="ECO:0000313" key="6">
    <source>
        <dbReference type="EMBL" id="RKI90842.1"/>
    </source>
</evidence>